<dbReference type="RefSeq" id="WP_116555475.1">
    <property type="nucleotide sequence ID" value="NZ_QCZG01000032.1"/>
</dbReference>
<dbReference type="AlphaFoldDB" id="A0A2U1JUZ9"/>
<proteinExistence type="predicted"/>
<dbReference type="OrthoDB" id="2454247at2"/>
<comment type="caution">
    <text evidence="1">The sequence shown here is derived from an EMBL/GenBank/DDBJ whole genome shotgun (WGS) entry which is preliminary data.</text>
</comment>
<organism evidence="1 2">
    <name type="scientific">Pueribacillus theae</name>
    <dbReference type="NCBI Taxonomy" id="2171751"/>
    <lineage>
        <taxon>Bacteria</taxon>
        <taxon>Bacillati</taxon>
        <taxon>Bacillota</taxon>
        <taxon>Bacilli</taxon>
        <taxon>Bacillales</taxon>
        <taxon>Bacillaceae</taxon>
        <taxon>Pueribacillus</taxon>
    </lineage>
</organism>
<evidence type="ECO:0000313" key="1">
    <source>
        <dbReference type="EMBL" id="PWA09027.1"/>
    </source>
</evidence>
<reference evidence="1 2" key="1">
    <citation type="submission" date="2018-04" db="EMBL/GenBank/DDBJ databases">
        <title>Camelliibacillus theae gen. nov., sp. nov., isolated from Pu'er tea.</title>
        <authorList>
            <person name="Niu L."/>
        </authorList>
    </citation>
    <scope>NUCLEOTIDE SEQUENCE [LARGE SCALE GENOMIC DNA]</scope>
    <source>
        <strain evidence="1 2">T8</strain>
    </source>
</reference>
<gene>
    <name evidence="1" type="ORF">DCC39_13750</name>
</gene>
<keyword evidence="2" id="KW-1185">Reference proteome</keyword>
<dbReference type="Pfam" id="PF11148">
    <property type="entry name" value="DUF2922"/>
    <property type="match status" value="1"/>
</dbReference>
<dbReference type="Proteomes" id="UP000245998">
    <property type="component" value="Unassembled WGS sequence"/>
</dbReference>
<accession>A0A2U1JUZ9</accession>
<protein>
    <submittedName>
        <fullName evidence="1">DUF2922 domain-containing protein</fullName>
    </submittedName>
</protein>
<dbReference type="EMBL" id="QCZG01000032">
    <property type="protein sequence ID" value="PWA09027.1"/>
    <property type="molecule type" value="Genomic_DNA"/>
</dbReference>
<dbReference type="InterPro" id="IPR021321">
    <property type="entry name" value="DUF2922"/>
</dbReference>
<sequence length="72" mass="7726">MAKQIELQFLNEENRTVTISLEDPVDPVNPAEISAAMDTVISENALTSSGGNLVAKKGARIVERTVTEIALD</sequence>
<name>A0A2U1JUZ9_9BACI</name>
<evidence type="ECO:0000313" key="2">
    <source>
        <dbReference type="Proteomes" id="UP000245998"/>
    </source>
</evidence>